<gene>
    <name evidence="2" type="ORF">D9757_005796</name>
</gene>
<feature type="region of interest" description="Disordered" evidence="1">
    <location>
        <begin position="570"/>
        <end position="611"/>
    </location>
</feature>
<protein>
    <submittedName>
        <fullName evidence="2">Uncharacterized protein</fullName>
    </submittedName>
</protein>
<sequence>MSPPTQSPPTPYIDVPLNFDCNLLSESLSLDTISIVSTESIPPFPPGCMVPLLSFLSLDDLPCNRTNSKLDSLSSATTTIPTPPRLRTLLKENLCISKWTETLITADAPGHVPWGEVESNESTIWKPEGSLYSCDAFQQALLNSRQRTPLTNITNRRISSNSNAHHRKALVFEHEITLPSDIGTKRWSVQVPAGSMNPDMVDMMLELRNLNTFFKEEEELEGIALNQASKLEVPPISVDQEYAHPPSLIVSDSHSVIPLSLESSGSLQTVQKTLAGRRGNNSIPPLAIKSELMDPSTYPSIPSAFLGSPSSYRPTFEFIRDSRSSTDFEDMIRSLHSQCASLQVTAPPCPALLEEEEISSSLIQMSQSQHSSSSSTTDEWAFANSLLEKYPDFCVEQGFDPPHADSNNSHENHPEVMTTLIPSEMLSLSLNVNDPVNISPSSPSVASSTSPTLLSNSPRGILKRCKSVRFAENPLLDQVPSKPVLKQEKEIIRTPIRHSLVPLTTRALKRPSPLRHTLNPQSTIVPPPTESVVSTITRKSTPSHPGFNATKLSSIAAQPVKRATTTRVKSMLQTGDTPVPSLEKPKEKIQATSLGVRSEIHSSRVAKKIKK</sequence>
<dbReference type="AlphaFoldDB" id="A0A8H5MB16"/>
<dbReference type="EMBL" id="JAACJN010000033">
    <property type="protein sequence ID" value="KAF5387337.1"/>
    <property type="molecule type" value="Genomic_DNA"/>
</dbReference>
<evidence type="ECO:0000313" key="3">
    <source>
        <dbReference type="Proteomes" id="UP000518752"/>
    </source>
</evidence>
<accession>A0A8H5MB16</accession>
<reference evidence="2 3" key="1">
    <citation type="journal article" date="2020" name="ISME J.">
        <title>Uncovering the hidden diversity of litter-decomposition mechanisms in mushroom-forming fungi.</title>
        <authorList>
            <person name="Floudas D."/>
            <person name="Bentzer J."/>
            <person name="Ahren D."/>
            <person name="Johansson T."/>
            <person name="Persson P."/>
            <person name="Tunlid A."/>
        </authorList>
    </citation>
    <scope>NUCLEOTIDE SEQUENCE [LARGE SCALE GENOMIC DNA]</scope>
    <source>
        <strain evidence="2 3">CBS 406.79</strain>
    </source>
</reference>
<comment type="caution">
    <text evidence="2">The sequence shown here is derived from an EMBL/GenBank/DDBJ whole genome shotgun (WGS) entry which is preliminary data.</text>
</comment>
<evidence type="ECO:0000313" key="2">
    <source>
        <dbReference type="EMBL" id="KAF5387337.1"/>
    </source>
</evidence>
<keyword evidence="3" id="KW-1185">Reference proteome</keyword>
<proteinExistence type="predicted"/>
<dbReference type="OrthoDB" id="2646484at2759"/>
<dbReference type="Proteomes" id="UP000518752">
    <property type="component" value="Unassembled WGS sequence"/>
</dbReference>
<name>A0A8H5MB16_9AGAR</name>
<organism evidence="2 3">
    <name type="scientific">Collybiopsis confluens</name>
    <dbReference type="NCBI Taxonomy" id="2823264"/>
    <lineage>
        <taxon>Eukaryota</taxon>
        <taxon>Fungi</taxon>
        <taxon>Dikarya</taxon>
        <taxon>Basidiomycota</taxon>
        <taxon>Agaricomycotina</taxon>
        <taxon>Agaricomycetes</taxon>
        <taxon>Agaricomycetidae</taxon>
        <taxon>Agaricales</taxon>
        <taxon>Marasmiineae</taxon>
        <taxon>Omphalotaceae</taxon>
        <taxon>Collybiopsis</taxon>
    </lineage>
</organism>
<evidence type="ECO:0000256" key="1">
    <source>
        <dbReference type="SAM" id="MobiDB-lite"/>
    </source>
</evidence>